<feature type="coiled-coil region" evidence="2">
    <location>
        <begin position="51"/>
        <end position="112"/>
    </location>
</feature>
<dbReference type="EMBL" id="HBIJ01001084">
    <property type="protein sequence ID" value="CAE0360085.1"/>
    <property type="molecule type" value="Transcribed_RNA"/>
</dbReference>
<dbReference type="GO" id="GO:0005509">
    <property type="term" value="F:calcium ion binding"/>
    <property type="evidence" value="ECO:0007669"/>
    <property type="project" value="InterPro"/>
</dbReference>
<name>A0A7S3JNW2_9STRA</name>
<evidence type="ECO:0000259" key="4">
    <source>
        <dbReference type="PROSITE" id="PS50222"/>
    </source>
</evidence>
<dbReference type="InterPro" id="IPR011992">
    <property type="entry name" value="EF-hand-dom_pair"/>
</dbReference>
<proteinExistence type="predicted"/>
<reference evidence="5" key="1">
    <citation type="submission" date="2021-01" db="EMBL/GenBank/DDBJ databases">
        <authorList>
            <person name="Corre E."/>
            <person name="Pelletier E."/>
            <person name="Niang G."/>
            <person name="Scheremetjew M."/>
            <person name="Finn R."/>
            <person name="Kale V."/>
            <person name="Holt S."/>
            <person name="Cochrane G."/>
            <person name="Meng A."/>
            <person name="Brown T."/>
            <person name="Cohen L."/>
        </authorList>
    </citation>
    <scope>NUCLEOTIDE SEQUENCE</scope>
    <source>
        <strain evidence="5">CCMP1510</strain>
    </source>
</reference>
<feature type="region of interest" description="Disordered" evidence="3">
    <location>
        <begin position="135"/>
        <end position="182"/>
    </location>
</feature>
<dbReference type="AlphaFoldDB" id="A0A7S3JNW2"/>
<protein>
    <recommendedName>
        <fullName evidence="4">EF-hand domain-containing protein</fullName>
    </recommendedName>
</protein>
<dbReference type="CDD" id="cd00051">
    <property type="entry name" value="EFh"/>
    <property type="match status" value="1"/>
</dbReference>
<feature type="domain" description="EF-hand" evidence="4">
    <location>
        <begin position="275"/>
        <end position="310"/>
    </location>
</feature>
<evidence type="ECO:0000256" key="3">
    <source>
        <dbReference type="SAM" id="MobiDB-lite"/>
    </source>
</evidence>
<dbReference type="PROSITE" id="PS00018">
    <property type="entry name" value="EF_HAND_1"/>
    <property type="match status" value="2"/>
</dbReference>
<evidence type="ECO:0000256" key="2">
    <source>
        <dbReference type="SAM" id="Coils"/>
    </source>
</evidence>
<dbReference type="InterPro" id="IPR002048">
    <property type="entry name" value="EF_hand_dom"/>
</dbReference>
<gene>
    <name evidence="5" type="ORF">ALAG00032_LOCUS814</name>
</gene>
<dbReference type="PROSITE" id="PS50222">
    <property type="entry name" value="EF_HAND_2"/>
    <property type="match status" value="1"/>
</dbReference>
<accession>A0A7S3JNW2</accession>
<dbReference type="InterPro" id="IPR018247">
    <property type="entry name" value="EF_Hand_1_Ca_BS"/>
</dbReference>
<sequence>MLARAPWVINRWNRGKFLTCNEAQEIWERESCNGAPRANYPMAGMGIVEPKQDTKNRVRELEIRLYETLNELQTLRPLRTVAKELPVLRGKLREKSELCARLQSSLAQTERQLYESKLDQAALLKANQNLRKQLIEDSSMNKSKQEEKFDHDEDQNNYDSYQTQRKEGKRLLEEERKTNDEVKSDDYNVLSRTKDSCDEAPAPRFPPNQQVQEITEEVPPPRITLTSAERRIINLFQTFQGDIDAAKWDISKDGTLSVHELYTGLRSLGSAFDSLARDDLDLLIKRFDCNDDGHLSLQEFKAFLHSTSYNIQRSVSGISTLSGSEDESDENSKYNEERKP</sequence>
<keyword evidence="1" id="KW-0106">Calcium</keyword>
<feature type="compositionally biased region" description="Basic and acidic residues" evidence="3">
    <location>
        <begin position="330"/>
        <end position="340"/>
    </location>
</feature>
<keyword evidence="2" id="KW-0175">Coiled coil</keyword>
<dbReference type="Gene3D" id="1.10.238.10">
    <property type="entry name" value="EF-hand"/>
    <property type="match status" value="1"/>
</dbReference>
<organism evidence="5">
    <name type="scientific">Aureoumbra lagunensis</name>
    <dbReference type="NCBI Taxonomy" id="44058"/>
    <lineage>
        <taxon>Eukaryota</taxon>
        <taxon>Sar</taxon>
        <taxon>Stramenopiles</taxon>
        <taxon>Ochrophyta</taxon>
        <taxon>Pelagophyceae</taxon>
        <taxon>Pelagomonadales</taxon>
        <taxon>Aureoumbra</taxon>
    </lineage>
</organism>
<evidence type="ECO:0000313" key="5">
    <source>
        <dbReference type="EMBL" id="CAE0360085.1"/>
    </source>
</evidence>
<feature type="region of interest" description="Disordered" evidence="3">
    <location>
        <begin position="319"/>
        <end position="340"/>
    </location>
</feature>
<evidence type="ECO:0000256" key="1">
    <source>
        <dbReference type="ARBA" id="ARBA00022837"/>
    </source>
</evidence>
<feature type="compositionally biased region" description="Basic and acidic residues" evidence="3">
    <location>
        <begin position="164"/>
        <end position="182"/>
    </location>
</feature>
<dbReference type="SMART" id="SM00054">
    <property type="entry name" value="EFh"/>
    <property type="match status" value="2"/>
</dbReference>
<dbReference type="Pfam" id="PF13499">
    <property type="entry name" value="EF-hand_7"/>
    <property type="match status" value="1"/>
</dbReference>
<dbReference type="SUPFAM" id="SSF47473">
    <property type="entry name" value="EF-hand"/>
    <property type="match status" value="1"/>
</dbReference>